<dbReference type="RefSeq" id="WP_154504726.1">
    <property type="nucleotide sequence ID" value="NZ_VUMN01000016.1"/>
</dbReference>
<feature type="transmembrane region" description="Helical" evidence="1">
    <location>
        <begin position="29"/>
        <end position="50"/>
    </location>
</feature>
<keyword evidence="3" id="KW-1185">Reference proteome</keyword>
<sequence>MRGKKDRIPMKQLLLAGQKKLKSQEGASLMVALLFFVMCASVGSVILAAASSAAGRMSSLKDNPEAQKELYIYTGYLEKEFTADNVYDPETPIPENAAADYNPITDFSDSSEIRDVLKVMASRMYKTQFINIRTLGNSYWGTSTGNLNIFQNNTGAITAGSTPITQSYVISEIDGSDVLAHKASVTIIMNADYSAMVTVSLLDTNDQSKVISSISFKVTAETPEIRYDETIADGKTISFRVSWTEASITEAAA</sequence>
<evidence type="ECO:0000313" key="3">
    <source>
        <dbReference type="Proteomes" id="UP000461880"/>
    </source>
</evidence>
<keyword evidence="1" id="KW-0472">Membrane</keyword>
<name>A0A7X2TFJ4_9FIRM</name>
<dbReference type="AlphaFoldDB" id="A0A7X2TFJ4"/>
<evidence type="ECO:0000256" key="1">
    <source>
        <dbReference type="SAM" id="Phobius"/>
    </source>
</evidence>
<organism evidence="2 3">
    <name type="scientific">Stecheria intestinalis</name>
    <dbReference type="NCBI Taxonomy" id="2606630"/>
    <lineage>
        <taxon>Bacteria</taxon>
        <taxon>Bacillati</taxon>
        <taxon>Bacillota</taxon>
        <taxon>Erysipelotrichia</taxon>
        <taxon>Erysipelotrichales</taxon>
        <taxon>Erysipelotrichaceae</taxon>
        <taxon>Stecheria</taxon>
    </lineage>
</organism>
<proteinExistence type="predicted"/>
<evidence type="ECO:0000313" key="2">
    <source>
        <dbReference type="EMBL" id="MSS58789.1"/>
    </source>
</evidence>
<dbReference type="EMBL" id="VUMN01000016">
    <property type="protein sequence ID" value="MSS58789.1"/>
    <property type="molecule type" value="Genomic_DNA"/>
</dbReference>
<gene>
    <name evidence="2" type="ORF">FYJ51_07695</name>
</gene>
<comment type="caution">
    <text evidence="2">The sequence shown here is derived from an EMBL/GenBank/DDBJ whole genome shotgun (WGS) entry which is preliminary data.</text>
</comment>
<keyword evidence="1" id="KW-1133">Transmembrane helix</keyword>
<accession>A0A7X2TFJ4</accession>
<keyword evidence="1" id="KW-0812">Transmembrane</keyword>
<protein>
    <submittedName>
        <fullName evidence="2">Uncharacterized protein</fullName>
    </submittedName>
</protein>
<reference evidence="2 3" key="1">
    <citation type="submission" date="2019-08" db="EMBL/GenBank/DDBJ databases">
        <title>In-depth cultivation of the pig gut microbiome towards novel bacterial diversity and tailored functional studies.</title>
        <authorList>
            <person name="Wylensek D."/>
            <person name="Hitch T.C.A."/>
            <person name="Clavel T."/>
        </authorList>
    </citation>
    <scope>NUCLEOTIDE SEQUENCE [LARGE SCALE GENOMIC DNA]</scope>
    <source>
        <strain evidence="2 3">Oil+RF-744-GAM-WT-6</strain>
    </source>
</reference>
<dbReference type="Proteomes" id="UP000461880">
    <property type="component" value="Unassembled WGS sequence"/>
</dbReference>